<evidence type="ECO:0000313" key="2">
    <source>
        <dbReference type="Proteomes" id="UP001179121"/>
    </source>
</evidence>
<dbReference type="KEGG" id="nti:DNFV4_01803"/>
<dbReference type="EMBL" id="OX365700">
    <property type="protein sequence ID" value="CAI4031377.1"/>
    <property type="molecule type" value="Genomic_DNA"/>
</dbReference>
<evidence type="ECO:0000313" key="1">
    <source>
        <dbReference type="EMBL" id="CAI4031377.1"/>
    </source>
</evidence>
<reference evidence="1" key="1">
    <citation type="submission" date="2022-10" db="EMBL/GenBank/DDBJ databases">
        <authorList>
            <person name="Koch H."/>
        </authorList>
    </citation>
    <scope>NUCLEOTIDE SEQUENCE</scope>
    <source>
        <strain evidence="1">DNF</strain>
    </source>
</reference>
<sequence>MRGDLKAAFRREKSGTGRDSLLHGDRLLTQISLKSSLSYIFDKEVSLMLGADAVASLREKLNEFGEAGAVPPPLAQRLIEASAWWLHHPQSPTRAPGFSERVVRGPHGWEVEFGGNYFLVERAILLSKRSISDALERAVVSSSTIDGTRLRKRLNACVRESVAKSNHEEYDYYRGGAPPEMRQPRYIKEPLPDSGTIQDSETASNDRVSNRRVIQLFRPVAFSEDAGFMTFGTQAIKIGDFVDEIWRQANLDSFCL</sequence>
<dbReference type="AlphaFoldDB" id="A0AA86MYQ3"/>
<protein>
    <submittedName>
        <fullName evidence="1">Uncharacterized protein</fullName>
    </submittedName>
</protein>
<dbReference type="Proteomes" id="UP001179121">
    <property type="component" value="Chromosome"/>
</dbReference>
<gene>
    <name evidence="1" type="ORF">DNFV4_01803</name>
</gene>
<organism evidence="1 2">
    <name type="scientific">Nitrospira tepida</name>
    <dbReference type="NCBI Taxonomy" id="2973512"/>
    <lineage>
        <taxon>Bacteria</taxon>
        <taxon>Pseudomonadati</taxon>
        <taxon>Nitrospirota</taxon>
        <taxon>Nitrospiria</taxon>
        <taxon>Nitrospirales</taxon>
        <taxon>Nitrospiraceae</taxon>
        <taxon>Nitrospira</taxon>
    </lineage>
</organism>
<accession>A0AA86MYQ3</accession>
<name>A0AA86MYQ3_9BACT</name>
<proteinExistence type="predicted"/>
<keyword evidence="2" id="KW-1185">Reference proteome</keyword>